<feature type="repeat" description="TPR" evidence="1">
    <location>
        <begin position="50"/>
        <end position="83"/>
    </location>
</feature>
<dbReference type="Pfam" id="PF13578">
    <property type="entry name" value="Methyltransf_24"/>
    <property type="match status" value="1"/>
</dbReference>
<dbReference type="Proteomes" id="UP000505210">
    <property type="component" value="Chromosome"/>
</dbReference>
<dbReference type="Gene3D" id="3.40.50.150">
    <property type="entry name" value="Vaccinia Virus protein VP39"/>
    <property type="match status" value="1"/>
</dbReference>
<sequence length="292" mass="32691">MQPLSPTERLIKAYVDLGNTLYRQGDFAQSLSYFQQALDAAPDLSAFQKARLLYNIGVSYLNMGERDRAIGYFQQALELCPDLAPARAELQRIAYQDDVQAKGYEFTQDWFSRNVWLWQEQLQALAGRENLNALEIGSWEGRSACWLLENVLTHPTARLTCVDTFAGSSENLSLDHDTEGIEARFDANIARTGAAEKVTKRVGVSKDVVRSLPLDSFDFIYVDGSHHAPDVMTDGLLSWLVLKPGGILIFDDYDFGLTGYGTKEAIDAFLATFKSQLELLHQSHQVAVRKKA</sequence>
<dbReference type="PROSITE" id="PS50293">
    <property type="entry name" value="TPR_REGION"/>
    <property type="match status" value="2"/>
</dbReference>
<dbReference type="SUPFAM" id="SSF48452">
    <property type="entry name" value="TPR-like"/>
    <property type="match status" value="1"/>
</dbReference>
<dbReference type="InterPro" id="IPR019734">
    <property type="entry name" value="TPR_rpt"/>
</dbReference>
<dbReference type="CDD" id="cd02440">
    <property type="entry name" value="AdoMet_MTases"/>
    <property type="match status" value="1"/>
</dbReference>
<dbReference type="Pfam" id="PF13424">
    <property type="entry name" value="TPR_12"/>
    <property type="match status" value="1"/>
</dbReference>
<keyword evidence="3" id="KW-1185">Reference proteome</keyword>
<dbReference type="KEGG" id="theu:HPC62_20995"/>
<name>A0A6M8BJI5_9CYAN</name>
<evidence type="ECO:0000313" key="3">
    <source>
        <dbReference type="Proteomes" id="UP000505210"/>
    </source>
</evidence>
<organism evidence="2 3">
    <name type="scientific">Thermoleptolyngbya sichuanensis A183</name>
    <dbReference type="NCBI Taxonomy" id="2737172"/>
    <lineage>
        <taxon>Bacteria</taxon>
        <taxon>Bacillati</taxon>
        <taxon>Cyanobacteriota</taxon>
        <taxon>Cyanophyceae</taxon>
        <taxon>Oculatellales</taxon>
        <taxon>Oculatellaceae</taxon>
        <taxon>Thermoleptolyngbya</taxon>
        <taxon>Thermoleptolyngbya sichuanensis</taxon>
    </lineage>
</organism>
<evidence type="ECO:0000313" key="2">
    <source>
        <dbReference type="EMBL" id="QKD84320.1"/>
    </source>
</evidence>
<gene>
    <name evidence="2" type="ORF">HPC62_20995</name>
</gene>
<proteinExistence type="predicted"/>
<dbReference type="SMART" id="SM00028">
    <property type="entry name" value="TPR"/>
    <property type="match status" value="2"/>
</dbReference>
<evidence type="ECO:0000256" key="1">
    <source>
        <dbReference type="PROSITE-ProRule" id="PRU00339"/>
    </source>
</evidence>
<dbReference type="RefSeq" id="WP_172358365.1">
    <property type="nucleotide sequence ID" value="NZ_CP053661.1"/>
</dbReference>
<dbReference type="InterPro" id="IPR011990">
    <property type="entry name" value="TPR-like_helical_dom_sf"/>
</dbReference>
<dbReference type="SUPFAM" id="SSF53335">
    <property type="entry name" value="S-adenosyl-L-methionine-dependent methyltransferases"/>
    <property type="match status" value="1"/>
</dbReference>
<protein>
    <submittedName>
        <fullName evidence="2">Tetratricopeptide repeat protein</fullName>
    </submittedName>
</protein>
<dbReference type="InterPro" id="IPR029063">
    <property type="entry name" value="SAM-dependent_MTases_sf"/>
</dbReference>
<dbReference type="EMBL" id="CP053661">
    <property type="protein sequence ID" value="QKD84320.1"/>
    <property type="molecule type" value="Genomic_DNA"/>
</dbReference>
<dbReference type="Gene3D" id="1.25.40.10">
    <property type="entry name" value="Tetratricopeptide repeat domain"/>
    <property type="match status" value="1"/>
</dbReference>
<keyword evidence="1" id="KW-0802">TPR repeat</keyword>
<dbReference type="AlphaFoldDB" id="A0A6M8BJI5"/>
<reference evidence="2 3" key="1">
    <citation type="submission" date="2020-05" db="EMBL/GenBank/DDBJ databases">
        <title>Complete genome sequence of of a novel Thermoleptolyngbya strain isolated from hot springs of Ganzi, Sichuan China.</title>
        <authorList>
            <person name="Tang J."/>
            <person name="Daroch M."/>
            <person name="Li L."/>
            <person name="Waleron K."/>
            <person name="Waleron M."/>
            <person name="Waleron M."/>
        </authorList>
    </citation>
    <scope>NUCLEOTIDE SEQUENCE [LARGE SCALE GENOMIC DNA]</scope>
    <source>
        <strain evidence="2 3">PKUAC-SCTA183</strain>
    </source>
</reference>
<dbReference type="PROSITE" id="PS50005">
    <property type="entry name" value="TPR"/>
    <property type="match status" value="2"/>
</dbReference>
<feature type="repeat" description="TPR" evidence="1">
    <location>
        <begin position="11"/>
        <end position="44"/>
    </location>
</feature>
<accession>A0A6M8BJI5</accession>